<proteinExistence type="predicted"/>
<reference evidence="1 2" key="1">
    <citation type="journal article" date="2022" name="Gigascience">
        <title>A chromosome-level genome assembly and annotation of the desert horned lizard, Phrynosoma platyrhinos, provides insight into chromosomal rearrangements among reptiles.</title>
        <authorList>
            <person name="Koochekian N."/>
            <person name="Ascanio A."/>
            <person name="Farleigh K."/>
            <person name="Card D.C."/>
            <person name="Schield D.R."/>
            <person name="Castoe T.A."/>
            <person name="Jezkova T."/>
        </authorList>
    </citation>
    <scope>NUCLEOTIDE SEQUENCE [LARGE SCALE GENOMIC DNA]</scope>
    <source>
        <strain evidence="1">NK-2021</strain>
    </source>
</reference>
<sequence>MASLISSETVSRVSSVLNREVKQFGKKFMFDGNEETCWNSDQGAIQWLTLGFPQTVRVSQILIQFQGGFASRKCTMQGKESMEMTLNLGSLDFGERTLN</sequence>
<evidence type="ECO:0008006" key="3">
    <source>
        <dbReference type="Google" id="ProtNLM"/>
    </source>
</evidence>
<dbReference type="EMBL" id="JAIPUX010000953">
    <property type="protein sequence ID" value="KAH0625884.1"/>
    <property type="molecule type" value="Genomic_DNA"/>
</dbReference>
<dbReference type="Gene3D" id="2.60.120.260">
    <property type="entry name" value="Galactose-binding domain-like"/>
    <property type="match status" value="1"/>
</dbReference>
<accession>A0ABQ7T8A9</accession>
<organism evidence="1 2">
    <name type="scientific">Phrynosoma platyrhinos</name>
    <name type="common">Desert horned lizard</name>
    <dbReference type="NCBI Taxonomy" id="52577"/>
    <lineage>
        <taxon>Eukaryota</taxon>
        <taxon>Metazoa</taxon>
        <taxon>Chordata</taxon>
        <taxon>Craniata</taxon>
        <taxon>Vertebrata</taxon>
        <taxon>Euteleostomi</taxon>
        <taxon>Lepidosauria</taxon>
        <taxon>Squamata</taxon>
        <taxon>Bifurcata</taxon>
        <taxon>Unidentata</taxon>
        <taxon>Episquamata</taxon>
        <taxon>Toxicofera</taxon>
        <taxon>Iguania</taxon>
        <taxon>Phrynosomatidae</taxon>
        <taxon>Phrynosomatinae</taxon>
        <taxon>Phrynosoma</taxon>
    </lineage>
</organism>
<keyword evidence="2" id="KW-1185">Reference proteome</keyword>
<dbReference type="InterPro" id="IPR008979">
    <property type="entry name" value="Galactose-bd-like_sf"/>
</dbReference>
<protein>
    <recommendedName>
        <fullName evidence="3">Nuclear receptor 2C2-associated protein</fullName>
    </recommendedName>
</protein>
<gene>
    <name evidence="1" type="ORF">JD844_034239</name>
</gene>
<comment type="caution">
    <text evidence="1">The sequence shown here is derived from an EMBL/GenBank/DDBJ whole genome shotgun (WGS) entry which is preliminary data.</text>
</comment>
<evidence type="ECO:0000313" key="1">
    <source>
        <dbReference type="EMBL" id="KAH0625884.1"/>
    </source>
</evidence>
<dbReference type="Pfam" id="PF22633">
    <property type="entry name" value="F5_F8_type_C_2"/>
    <property type="match status" value="1"/>
</dbReference>
<name>A0ABQ7T8A9_PHRPL</name>
<dbReference type="Proteomes" id="UP000826234">
    <property type="component" value="Unassembled WGS sequence"/>
</dbReference>
<dbReference type="SUPFAM" id="SSF49785">
    <property type="entry name" value="Galactose-binding domain-like"/>
    <property type="match status" value="1"/>
</dbReference>
<evidence type="ECO:0000313" key="2">
    <source>
        <dbReference type="Proteomes" id="UP000826234"/>
    </source>
</evidence>